<comment type="subcellular location">
    <subcellularLocation>
        <location evidence="2">Chromosome</location>
    </subcellularLocation>
    <subcellularLocation>
        <location evidence="1">Nucleus</location>
    </subcellularLocation>
</comment>
<keyword evidence="8 13" id="KW-0175">Coiled coil</keyword>
<gene>
    <name evidence="16" type="ORF">D9C73_021117</name>
</gene>
<dbReference type="GO" id="GO:0030915">
    <property type="term" value="C:Smc5-Smc6 complex"/>
    <property type="evidence" value="ECO:0007669"/>
    <property type="project" value="TreeGrafter"/>
</dbReference>
<keyword evidence="7" id="KW-0067">ATP-binding</keyword>
<evidence type="ECO:0000256" key="10">
    <source>
        <dbReference type="ARBA" id="ARBA00023204"/>
    </source>
</evidence>
<dbReference type="PANTHER" id="PTHR19306">
    <property type="entry name" value="STRUCTURAL MAINTENANCE OF CHROMOSOMES 5,6 SMC5, SMC6"/>
    <property type="match status" value="1"/>
</dbReference>
<evidence type="ECO:0000256" key="12">
    <source>
        <dbReference type="ARBA" id="ARBA00069480"/>
    </source>
</evidence>
<dbReference type="GO" id="GO:0003684">
    <property type="term" value="F:damaged DNA binding"/>
    <property type="evidence" value="ECO:0007669"/>
    <property type="project" value="TreeGrafter"/>
</dbReference>
<dbReference type="GO" id="GO:0005524">
    <property type="term" value="F:ATP binding"/>
    <property type="evidence" value="ECO:0007669"/>
    <property type="project" value="UniProtKB-KW"/>
</dbReference>
<evidence type="ECO:0000256" key="14">
    <source>
        <dbReference type="SAM" id="MobiDB-lite"/>
    </source>
</evidence>
<feature type="region of interest" description="Disordered" evidence="14">
    <location>
        <begin position="908"/>
        <end position="928"/>
    </location>
</feature>
<dbReference type="GO" id="GO:0005634">
    <property type="term" value="C:nucleus"/>
    <property type="evidence" value="ECO:0007669"/>
    <property type="project" value="UniProtKB-SubCell"/>
</dbReference>
<feature type="coiled-coil region" evidence="13">
    <location>
        <begin position="787"/>
        <end position="814"/>
    </location>
</feature>
<feature type="coiled-coil region" evidence="13">
    <location>
        <begin position="356"/>
        <end position="383"/>
    </location>
</feature>
<keyword evidence="5" id="KW-0547">Nucleotide-binding</keyword>
<evidence type="ECO:0000256" key="11">
    <source>
        <dbReference type="ARBA" id="ARBA00023242"/>
    </source>
</evidence>
<evidence type="ECO:0000256" key="4">
    <source>
        <dbReference type="ARBA" id="ARBA00022454"/>
    </source>
</evidence>
<comment type="similarity">
    <text evidence="3">Belongs to the SMC family. SMC6 subfamily.</text>
</comment>
<evidence type="ECO:0000256" key="9">
    <source>
        <dbReference type="ARBA" id="ARBA00023172"/>
    </source>
</evidence>
<dbReference type="EMBL" id="CM014095">
    <property type="protein sequence ID" value="TKS86994.1"/>
    <property type="molecule type" value="Genomic_DNA"/>
</dbReference>
<protein>
    <recommendedName>
        <fullName evidence="12">Structural maintenance of chromosomes protein 6</fullName>
    </recommendedName>
</protein>
<accession>A0A4U5VFK2</accession>
<keyword evidence="17" id="KW-1185">Reference proteome</keyword>
<evidence type="ECO:0000313" key="16">
    <source>
        <dbReference type="EMBL" id="TKS86994.1"/>
    </source>
</evidence>
<keyword evidence="4" id="KW-0158">Chromosome</keyword>
<evidence type="ECO:0000256" key="7">
    <source>
        <dbReference type="ARBA" id="ARBA00022840"/>
    </source>
</evidence>
<dbReference type="Gene3D" id="1.10.287.1490">
    <property type="match status" value="1"/>
</dbReference>
<dbReference type="PANTHER" id="PTHR19306:SF8">
    <property type="entry name" value="STRUCTURAL MAINTENANCE OF CHROMOSOMES PROTEIN 6 ISOFORM X4"/>
    <property type="match status" value="1"/>
</dbReference>
<name>A0A4U5VFK2_COLLU</name>
<dbReference type="GO" id="GO:0000724">
    <property type="term" value="P:double-strand break repair via homologous recombination"/>
    <property type="evidence" value="ECO:0007669"/>
    <property type="project" value="TreeGrafter"/>
</dbReference>
<dbReference type="GO" id="GO:0003697">
    <property type="term" value="F:single-stranded DNA binding"/>
    <property type="evidence" value="ECO:0007669"/>
    <property type="project" value="TreeGrafter"/>
</dbReference>
<dbReference type="Pfam" id="PF02463">
    <property type="entry name" value="SMC_N"/>
    <property type="match status" value="1"/>
</dbReference>
<evidence type="ECO:0000313" key="17">
    <source>
        <dbReference type="Proteomes" id="UP000298787"/>
    </source>
</evidence>
<dbReference type="STRING" id="240159.A0A4U5VFK2"/>
<keyword evidence="10" id="KW-0234">DNA repair</keyword>
<feature type="domain" description="RecF/RecN/SMC N-terminal" evidence="15">
    <location>
        <begin position="179"/>
        <end position="1165"/>
    </location>
</feature>
<organism evidence="16 17">
    <name type="scientific">Collichthys lucidus</name>
    <name type="common">Big head croaker</name>
    <name type="synonym">Sciaena lucida</name>
    <dbReference type="NCBI Taxonomy" id="240159"/>
    <lineage>
        <taxon>Eukaryota</taxon>
        <taxon>Metazoa</taxon>
        <taxon>Chordata</taxon>
        <taxon>Craniata</taxon>
        <taxon>Vertebrata</taxon>
        <taxon>Euteleostomi</taxon>
        <taxon>Actinopterygii</taxon>
        <taxon>Neopterygii</taxon>
        <taxon>Teleostei</taxon>
        <taxon>Neoteleostei</taxon>
        <taxon>Acanthomorphata</taxon>
        <taxon>Eupercaria</taxon>
        <taxon>Sciaenidae</taxon>
        <taxon>Collichthys</taxon>
    </lineage>
</organism>
<feature type="region of interest" description="Disordered" evidence="14">
    <location>
        <begin position="135"/>
        <end position="163"/>
    </location>
</feature>
<dbReference type="Gene3D" id="3.40.50.300">
    <property type="entry name" value="P-loop containing nucleotide triphosphate hydrolases"/>
    <property type="match status" value="2"/>
</dbReference>
<reference evidence="16 17" key="1">
    <citation type="submission" date="2019-01" db="EMBL/GenBank/DDBJ databases">
        <title>Genome Assembly of Collichthys lucidus.</title>
        <authorList>
            <person name="Cai M."/>
            <person name="Xiao S."/>
        </authorList>
    </citation>
    <scope>NUCLEOTIDE SEQUENCE [LARGE SCALE GENOMIC DNA]</scope>
    <source>
        <strain evidence="16">JT15FE1705JMU</strain>
        <tissue evidence="16">Muscle</tissue>
    </source>
</reference>
<keyword evidence="6" id="KW-0227">DNA damage</keyword>
<evidence type="ECO:0000256" key="5">
    <source>
        <dbReference type="ARBA" id="ARBA00022741"/>
    </source>
</evidence>
<evidence type="ECO:0000256" key="2">
    <source>
        <dbReference type="ARBA" id="ARBA00004286"/>
    </source>
</evidence>
<feature type="coiled-coil region" evidence="13">
    <location>
        <begin position="409"/>
        <end position="436"/>
    </location>
</feature>
<dbReference type="InterPro" id="IPR027417">
    <property type="entry name" value="P-loop_NTPase"/>
</dbReference>
<evidence type="ECO:0000256" key="13">
    <source>
        <dbReference type="SAM" id="Coils"/>
    </source>
</evidence>
<proteinExistence type="inferred from homology"/>
<evidence type="ECO:0000256" key="3">
    <source>
        <dbReference type="ARBA" id="ARBA00006793"/>
    </source>
</evidence>
<sequence length="1214" mass="138862">MCLCLCRILTSKVCIHSNIQKVRCFIFIFSVVCVDAHKEVGGAAEPITRHGDRFRVWKSEVTPTHTQTVNCCSTSSSAQLTPTRKSQKRSPLYDHVILAGCTHRQSHNVTCFKMSKRKGKVIGDAPAVKSRRLTAAGVKDAAEETNHQRPSSSSSSSSGGGGFSHSATGDIGLIESVTLKNFMCHHLLGPFQFGPNVNFITGNNGSGKSAILTALIVGLGGKATFTNRGVSLKDFVKTGENTADITIKLRNRGPDAYKRDVYGDCISVEHRISCDGCRTCRLKSKSGQLISNKKEELMAILDHFNIQLDNPVSILNQEMSKQFLHSKSESDKYKFFMKATLLEQMKRDYIHIKHTKTVTRQQVERQEESLKDLKLEFLQKKERYENLSSFSEMKVVLENRKKAMAWCLVQEKEQLVQQLKEDIENEENNYKHQDNLQLCQTRVTHIEKKLQCIRGRVDGLREEQESLSGDSLRLKEQVKIISKAHKEQEIVYFRALNKLKQSEQEQDILQEKINKAKTSGSLSSNGETEYTEQQEKISSLREQLAELEKTCSQLNQEIKNKHQALFKGKEERDKLRMEERNIQVLYASKLKRKNQLLASRSNKLKRFGDPVPDLLESIDEAYAKGRFLKRPVGPIGVCISLKDPTLALAVECCLRSFMKAFCCDNYKDELVLQELMSHYYPKGNRPQIIVSPFSEKVYNIHGRKANHPEYPSVLDTITASNPVIINCLIDMRGIESILIIKEKDKARKVMQQGRPPKNCREAFTIEGDQVYPNRYYTSDFSMAKYLGGDLETEISMLESDLENLQAQLSRFQLHATFVSEEIVSMEAELNSTIMTLKKTLASVNQVKATITELETAGEEQIDDISSLVITWILFSPLLNVTDPIADYEEVAQENRQKIEAEKQTVHEAKTELDKHRETVEDAESKYASVRERMDQLPEDVEPLKDEQMKLEAECAKHERNLKVLENKLKAHEDNIQAMKSDLTHREEELQEYVAKATEISPERQQVIGTTKSIDAEITRLKRTIKVYESSHGEHQQVVREYAEALALYRQKSNQVRDLRRFIDRLDNIMSDRQNRYKVMRRSLSVRCKLYFNNFLIKMNCCGSMVFDHNNETLSISVKPPGREDDGVSDMRSLSGGERSFSTVCFMLSLWEITESPFRCLDEFDVYMLSERQHLRQFVFITPLNTRNLPKTSFIKIHQLQDPERVQSETGDEDV</sequence>
<dbReference type="InterPro" id="IPR003395">
    <property type="entry name" value="RecF/RecN/SMC_N"/>
</dbReference>
<dbReference type="AlphaFoldDB" id="A0A4U5VFK2"/>
<feature type="coiled-coil region" evidence="13">
    <location>
        <begin position="492"/>
        <end position="564"/>
    </location>
</feature>
<keyword evidence="11" id="KW-0539">Nucleus</keyword>
<dbReference type="SUPFAM" id="SSF52540">
    <property type="entry name" value="P-loop containing nucleoside triphosphate hydrolases"/>
    <property type="match status" value="2"/>
</dbReference>
<keyword evidence="9" id="KW-0233">DNA recombination</keyword>
<evidence type="ECO:0000256" key="6">
    <source>
        <dbReference type="ARBA" id="ARBA00022763"/>
    </source>
</evidence>
<dbReference type="GO" id="GO:0035861">
    <property type="term" value="C:site of double-strand break"/>
    <property type="evidence" value="ECO:0007669"/>
    <property type="project" value="TreeGrafter"/>
</dbReference>
<evidence type="ECO:0000256" key="1">
    <source>
        <dbReference type="ARBA" id="ARBA00004123"/>
    </source>
</evidence>
<dbReference type="Proteomes" id="UP000298787">
    <property type="component" value="Chromosome 18"/>
</dbReference>
<evidence type="ECO:0000259" key="15">
    <source>
        <dbReference type="Pfam" id="PF02463"/>
    </source>
</evidence>
<evidence type="ECO:0000256" key="8">
    <source>
        <dbReference type="ARBA" id="ARBA00023054"/>
    </source>
</evidence>
<dbReference type="FunFam" id="3.40.50.300:FF:000959">
    <property type="entry name" value="structural maintenance of chromosomes protein 6"/>
    <property type="match status" value="1"/>
</dbReference>